<sequence>MTAPIRLFAEGFGHGVRAEEHAAGDAMARIEAGIEALRARGPGPGMEELAILDELLALLAEEGRKLDEEATRDSAHPL</sequence>
<gene>
    <name evidence="1" type="ORF">G3A50_03185</name>
</gene>
<dbReference type="RefSeq" id="WP_163073909.1">
    <property type="nucleotide sequence ID" value="NZ_CP048630.1"/>
</dbReference>
<dbReference type="AlphaFoldDB" id="A0A6P1YI31"/>
<name>A0A6P1YI31_9HYPH</name>
<dbReference type="KEGG" id="apra:G3A50_03185"/>
<organism evidence="1 2">
    <name type="scientific">Ancylobacter pratisalsi</name>
    <dbReference type="NCBI Taxonomy" id="1745854"/>
    <lineage>
        <taxon>Bacteria</taxon>
        <taxon>Pseudomonadati</taxon>
        <taxon>Pseudomonadota</taxon>
        <taxon>Alphaproteobacteria</taxon>
        <taxon>Hyphomicrobiales</taxon>
        <taxon>Xanthobacteraceae</taxon>
        <taxon>Ancylobacter</taxon>
    </lineage>
</organism>
<dbReference type="Proteomes" id="UP000464751">
    <property type="component" value="Chromosome"/>
</dbReference>
<proteinExistence type="predicted"/>
<evidence type="ECO:0000313" key="1">
    <source>
        <dbReference type="EMBL" id="QIB32822.1"/>
    </source>
</evidence>
<protein>
    <submittedName>
        <fullName evidence="1">Uncharacterized protein</fullName>
    </submittedName>
</protein>
<keyword evidence="2" id="KW-1185">Reference proteome</keyword>
<evidence type="ECO:0000313" key="2">
    <source>
        <dbReference type="Proteomes" id="UP000464751"/>
    </source>
</evidence>
<accession>A0A6P1YI31</accession>
<dbReference type="EMBL" id="CP048630">
    <property type="protein sequence ID" value="QIB32822.1"/>
    <property type="molecule type" value="Genomic_DNA"/>
</dbReference>
<reference evidence="1 2" key="1">
    <citation type="submission" date="2020-02" db="EMBL/GenBank/DDBJ databases">
        <authorList>
            <person name="Li G."/>
        </authorList>
    </citation>
    <scope>NUCLEOTIDE SEQUENCE [LARGE SCALE GENOMIC DNA]</scope>
    <source>
        <strain evidence="1 2">DSM 102029</strain>
    </source>
</reference>